<evidence type="ECO:0000259" key="2">
    <source>
        <dbReference type="Pfam" id="PF00266"/>
    </source>
</evidence>
<gene>
    <name evidence="3" type="ORF">Agub_g2672</name>
</gene>
<dbReference type="EMBL" id="BMAR01000002">
    <property type="protein sequence ID" value="GFR41888.1"/>
    <property type="molecule type" value="Genomic_DNA"/>
</dbReference>
<dbReference type="InterPro" id="IPR015421">
    <property type="entry name" value="PyrdxlP-dep_Trfase_major"/>
</dbReference>
<keyword evidence="4" id="KW-1185">Reference proteome</keyword>
<dbReference type="Proteomes" id="UP001054857">
    <property type="component" value="Unassembled WGS sequence"/>
</dbReference>
<dbReference type="Pfam" id="PF00266">
    <property type="entry name" value="Aminotran_5"/>
    <property type="match status" value="2"/>
</dbReference>
<dbReference type="PANTHER" id="PTHR14237">
    <property type="entry name" value="MOLYBDOPTERIN COFACTOR SULFURASE MOSC"/>
    <property type="match status" value="1"/>
</dbReference>
<evidence type="ECO:0000256" key="1">
    <source>
        <dbReference type="SAM" id="MobiDB-lite"/>
    </source>
</evidence>
<feature type="region of interest" description="Disordered" evidence="1">
    <location>
        <begin position="21"/>
        <end position="49"/>
    </location>
</feature>
<dbReference type="InterPro" id="IPR000192">
    <property type="entry name" value="Aminotrans_V_dom"/>
</dbReference>
<dbReference type="SUPFAM" id="SSF53383">
    <property type="entry name" value="PLP-dependent transferases"/>
    <property type="match status" value="2"/>
</dbReference>
<feature type="non-terminal residue" evidence="3">
    <location>
        <position position="978"/>
    </location>
</feature>
<dbReference type="Gene3D" id="3.90.1150.10">
    <property type="entry name" value="Aspartate Aminotransferase, domain 1"/>
    <property type="match status" value="1"/>
</dbReference>
<accession>A0AAD3DJK3</accession>
<sequence length="978" mass="98551">MLGALQNLFSKKHGTLGSVPAVASDHGMEGLPTTSGNLDTGNTFDSNSKSRQEIVNTEDDCAGPDDTLHGLLNAPEEFAAEQKEFLRQYGADYGYGGQLSRIREQEFRRLRGHVYLDYAGAALYSERQIQACADDLMSQLLCNPHSSSSSLTSPSSEALAALRRETLDLLRADGRQYEVVLTSGATAGLRMVAECFPWTPGCSLLAHPPAVHNSVLGMRGPALAAGAAVQLVQLGREAGGGLDRAMAAAAGEVVEAKAVMAEAEAEAVEGSVKSVGATAAAAMVTLPYGQTPNRVVAIGSPYNVASSAASGCGSRGSSTYCSATAASVGRSDGSGGSSTKGVVNSGGGDGEGGEPPPPPPPCPAPPAPCYHLLALPVECNFTGDRYELGDVVRHVQQYGIDSATGAAMPYTAVPAAASSVPAGAVGCSGDEDDANADAVSDGCAATQDIGSRGGGGGGCRTNGRWLVLLDAAKACATAPPDLSTTPADIVVLSYYKIFGHPTGLGALVVRRDVLDLLVRHKSYFGGGTVEVAVADRPYQVLRPGPAGLEDGTPAFTAAAAARHGFSLLRRLGGPPAVHRHATCLTRWLAARLAALRHGNGAPVCVLYGKWCNALAASAPPPHERHVVDDVVVVGGSLQHHGPTLCFNLLRPTGQLVGCSEVGRLAALHGLLLRTGCFCNPGACGEWLGLSGEQAIENHRAGHVCWDERDFLWGAPTGAVRVSLGAVSSFRDAWALLALVRRSGRRGRPAPVRSSGSSLSSWAVKRPKRCQQVQHQRGQQGCQQGVLPEVWYPAAPAPLAAVQPLLPPAPAAAPPPPAPTTTAPPAPAAAPPPPAPPPTTTAPPAPAAAAAPPAPPPTTTAPPAPAAAAAPPPPPPTTTAPPAPAAAAAPPAPPPTTTAPPAPAAAAPPPAPPTTTTAPPAPAAAAPPPAPPPTTTAPPAPAAAAPPPAPPTTTTAPPAPAAAAPPPAPPPTTTAPPAP</sequence>
<dbReference type="PANTHER" id="PTHR14237:SF80">
    <property type="entry name" value="MOLYBDENUM COFACTOR SULFURASE"/>
    <property type="match status" value="1"/>
</dbReference>
<proteinExistence type="predicted"/>
<name>A0AAD3DJK3_9CHLO</name>
<feature type="region of interest" description="Disordered" evidence="1">
    <location>
        <begin position="325"/>
        <end position="362"/>
    </location>
</feature>
<feature type="compositionally biased region" description="Gly residues" evidence="1">
    <location>
        <begin position="332"/>
        <end position="350"/>
    </location>
</feature>
<protein>
    <recommendedName>
        <fullName evidence="2">Aminotransferase class V domain-containing protein</fullName>
    </recommendedName>
</protein>
<comment type="caution">
    <text evidence="3">The sequence shown here is derived from an EMBL/GenBank/DDBJ whole genome shotgun (WGS) entry which is preliminary data.</text>
</comment>
<feature type="compositionally biased region" description="Polar residues" evidence="1">
    <location>
        <begin position="32"/>
        <end position="49"/>
    </location>
</feature>
<feature type="domain" description="Aminotransferase class V" evidence="2">
    <location>
        <begin position="465"/>
        <end position="596"/>
    </location>
</feature>
<dbReference type="Gene3D" id="3.40.640.10">
    <property type="entry name" value="Type I PLP-dependent aspartate aminotransferase-like (Major domain)"/>
    <property type="match status" value="2"/>
</dbReference>
<organism evidence="3 4">
    <name type="scientific">Astrephomene gubernaculifera</name>
    <dbReference type="NCBI Taxonomy" id="47775"/>
    <lineage>
        <taxon>Eukaryota</taxon>
        <taxon>Viridiplantae</taxon>
        <taxon>Chlorophyta</taxon>
        <taxon>core chlorophytes</taxon>
        <taxon>Chlorophyceae</taxon>
        <taxon>CS clade</taxon>
        <taxon>Chlamydomonadales</taxon>
        <taxon>Astrephomenaceae</taxon>
        <taxon>Astrephomene</taxon>
    </lineage>
</organism>
<feature type="region of interest" description="Disordered" evidence="1">
    <location>
        <begin position="809"/>
        <end position="978"/>
    </location>
</feature>
<dbReference type="InterPro" id="IPR015422">
    <property type="entry name" value="PyrdxlP-dep_Trfase_small"/>
</dbReference>
<dbReference type="AlphaFoldDB" id="A0AAD3DJK3"/>
<reference evidence="3 4" key="1">
    <citation type="journal article" date="2021" name="Sci. Rep.">
        <title>Genome sequencing of the multicellular alga Astrephomene provides insights into convergent evolution of germ-soma differentiation.</title>
        <authorList>
            <person name="Yamashita S."/>
            <person name="Yamamoto K."/>
            <person name="Matsuzaki R."/>
            <person name="Suzuki S."/>
            <person name="Yamaguchi H."/>
            <person name="Hirooka S."/>
            <person name="Minakuchi Y."/>
            <person name="Miyagishima S."/>
            <person name="Kawachi M."/>
            <person name="Toyoda A."/>
            <person name="Nozaki H."/>
        </authorList>
    </citation>
    <scope>NUCLEOTIDE SEQUENCE [LARGE SCALE GENOMIC DNA]</scope>
    <source>
        <strain evidence="3 4">NIES-4017</strain>
    </source>
</reference>
<dbReference type="InterPro" id="IPR015424">
    <property type="entry name" value="PyrdxlP-dep_Trfase"/>
</dbReference>
<evidence type="ECO:0000313" key="4">
    <source>
        <dbReference type="Proteomes" id="UP001054857"/>
    </source>
</evidence>
<feature type="domain" description="Aminotransferase class V" evidence="2">
    <location>
        <begin position="114"/>
        <end position="200"/>
    </location>
</feature>
<evidence type="ECO:0000313" key="3">
    <source>
        <dbReference type="EMBL" id="GFR41888.1"/>
    </source>
</evidence>